<proteinExistence type="predicted"/>
<evidence type="ECO:0000313" key="1">
    <source>
        <dbReference type="EMBL" id="QHU08394.1"/>
    </source>
</evidence>
<name>A0A6C0JXC9_9ZZZZ</name>
<accession>A0A6C0JXC9</accession>
<dbReference type="EMBL" id="MN740696">
    <property type="protein sequence ID" value="QHU08394.1"/>
    <property type="molecule type" value="Genomic_DNA"/>
</dbReference>
<organism evidence="1">
    <name type="scientific">viral metagenome</name>
    <dbReference type="NCBI Taxonomy" id="1070528"/>
    <lineage>
        <taxon>unclassified sequences</taxon>
        <taxon>metagenomes</taxon>
        <taxon>organismal metagenomes</taxon>
    </lineage>
</organism>
<sequence>MFNHYIELLHKDGKKEKIQISKDTKDIKGFVNSKKFTGTVNILDNKKLVWSIECVDGFFNGACTKFIDYQPSSIYGQMSGYLSGNWRQPSFVCHYRNGILDGQTLFYKQDGHRQYLLTYSMGLLDGEQKEYTTSNTRIIHLYNRGNYVKSHKQFKNWLPMWTIPNLDEFASHKSIFSKHTYLCNIFK</sequence>
<protein>
    <submittedName>
        <fullName evidence="1">Uncharacterized protein</fullName>
    </submittedName>
</protein>
<dbReference type="SUPFAM" id="SSF82185">
    <property type="entry name" value="Histone H3 K4-specific methyltransferase SET7/9 N-terminal domain"/>
    <property type="match status" value="1"/>
</dbReference>
<reference evidence="1" key="1">
    <citation type="journal article" date="2020" name="Nature">
        <title>Giant virus diversity and host interactions through global metagenomics.</title>
        <authorList>
            <person name="Schulz F."/>
            <person name="Roux S."/>
            <person name="Paez-Espino D."/>
            <person name="Jungbluth S."/>
            <person name="Walsh D.A."/>
            <person name="Denef V.J."/>
            <person name="McMahon K.D."/>
            <person name="Konstantinidis K.T."/>
            <person name="Eloe-Fadrosh E.A."/>
            <person name="Kyrpides N.C."/>
            <person name="Woyke T."/>
        </authorList>
    </citation>
    <scope>NUCLEOTIDE SEQUENCE</scope>
    <source>
        <strain evidence="1">GVMAG-S-1062768-28</strain>
    </source>
</reference>
<dbReference type="AlphaFoldDB" id="A0A6C0JXC9"/>
<dbReference type="Gene3D" id="2.20.110.10">
    <property type="entry name" value="Histone H3 K4-specific methyltransferase SET7/9 N-terminal domain"/>
    <property type="match status" value="1"/>
</dbReference>